<dbReference type="AlphaFoldDB" id="A0A8H5BTS2"/>
<reference evidence="8 9" key="1">
    <citation type="journal article" date="2020" name="ISME J.">
        <title>Uncovering the hidden diversity of litter-decomposition mechanisms in mushroom-forming fungi.</title>
        <authorList>
            <person name="Floudas D."/>
            <person name="Bentzer J."/>
            <person name="Ahren D."/>
            <person name="Johansson T."/>
            <person name="Persson P."/>
            <person name="Tunlid A."/>
        </authorList>
    </citation>
    <scope>NUCLEOTIDE SEQUENCE [LARGE SCALE GENOMIC DNA]</scope>
    <source>
        <strain evidence="8 9">CBS 175.51</strain>
    </source>
</reference>
<dbReference type="InterPro" id="IPR006073">
    <property type="entry name" value="GTP-bd"/>
</dbReference>
<dbReference type="Pfam" id="PF00400">
    <property type="entry name" value="WD40"/>
    <property type="match status" value="7"/>
</dbReference>
<keyword evidence="3" id="KW-0833">Ubl conjugation pathway</keyword>
<keyword evidence="5" id="KW-0175">Coiled coil</keyword>
<feature type="region of interest" description="Disordered" evidence="6">
    <location>
        <begin position="137"/>
        <end position="162"/>
    </location>
</feature>
<evidence type="ECO:0000256" key="3">
    <source>
        <dbReference type="ARBA" id="ARBA00022786"/>
    </source>
</evidence>
<sequence length="827" mass="91017">MGEHTIVVLGRSDAGKTTFIKAIKNAPGMREAPAAEEEPTLGIVEYEVTLSDGQSLTFVDTPGFDGYQPGGEPAKETEEILQMLEKHLAENGSKPVSHVLVFFNANGMDPTDFKPRAQRAFERLFSKAQVACITTRWDQIEDDDGPPATADEAESKEESLYANGKTGGSLLEYLLDGRKDRGGDVLRFRSGPPNEAYSFPQDILQKLVAGPNKQAFPAVGDAASGRQPEGTPRPRRTRRQRLLDTIEKFSAQVLEMMDEFNRDAEDFEDERVATRAEIEAASAAIKEAEGRFEEATEDVEAAAKERTRLKQERDSYAESEQSLTTQLNGLATATDRRSVKAKQRITTSLEQTRGFRKERDSWVSTAEDEYKKSSEELEEASADIEKWKRVKQGKEKELNERLFREFEQLSKEREDFRTLQGTLSTNLDAMREGLKDSWEGKLGSNIVFLGHLDGRAVDPEIIARHGDWAQAIESFYEAQVTLALSRDMAKFHSAILQRVKAQEDAAQLEWKERVEDLFGSWPKHLPPPPPPLTGHTGQVTSAAFSWDGTKIVSGAGDHTVRVWDSVTGAGQTILAGHTNVVRSVAFSPDGKNIVSGSFDNTVRVWDVVGGGVKRVLEGHSDEVWSVDFSPDGSRIASGSEDRTVRIWNASTGKVQHVLEGHNEAVTSAVFSGDGSRIFSASYDRSVRVWGALTGKVCAVLEGHTNKVNSVASSRDGLRAVSGSSDKTVRVWDVLTGEVLRVLVGHLDSVHTVSVSRVGSWICSGSKDKTVRVWDASTGETHSVLEGHSDNVRGVAFSRDGRRIVSASWDGTVRVWNMAPFPTPAQRN</sequence>
<keyword evidence="1 4" id="KW-0853">WD repeat</keyword>
<dbReference type="InterPro" id="IPR019775">
    <property type="entry name" value="WD40_repeat_CS"/>
</dbReference>
<feature type="domain" description="G" evidence="7">
    <location>
        <begin position="6"/>
        <end position="90"/>
    </location>
</feature>
<dbReference type="SUPFAM" id="SSF50978">
    <property type="entry name" value="WD40 repeat-like"/>
    <property type="match status" value="1"/>
</dbReference>
<feature type="repeat" description="WD" evidence="4">
    <location>
        <begin position="742"/>
        <end position="783"/>
    </location>
</feature>
<dbReference type="InterPro" id="IPR051983">
    <property type="entry name" value="WSB_SOCS-box_domain"/>
</dbReference>
<protein>
    <recommendedName>
        <fullName evidence="7">G domain-containing protein</fullName>
    </recommendedName>
</protein>
<dbReference type="PANTHER" id="PTHR15622">
    <property type="entry name" value="WD40 REPEAT PROTEIN"/>
    <property type="match status" value="1"/>
</dbReference>
<dbReference type="Proteomes" id="UP000541558">
    <property type="component" value="Unassembled WGS sequence"/>
</dbReference>
<evidence type="ECO:0000256" key="2">
    <source>
        <dbReference type="ARBA" id="ARBA00022737"/>
    </source>
</evidence>
<feature type="compositionally biased region" description="Acidic residues" evidence="6">
    <location>
        <begin position="140"/>
        <end position="155"/>
    </location>
</feature>
<dbReference type="Pfam" id="PF01926">
    <property type="entry name" value="MMR_HSR1"/>
    <property type="match status" value="1"/>
</dbReference>
<dbReference type="CDD" id="cd00200">
    <property type="entry name" value="WD40"/>
    <property type="match status" value="1"/>
</dbReference>
<dbReference type="PROSITE" id="PS50294">
    <property type="entry name" value="WD_REPEATS_REGION"/>
    <property type="match status" value="7"/>
</dbReference>
<dbReference type="PROSITE" id="PS00678">
    <property type="entry name" value="WD_REPEATS_1"/>
    <property type="match status" value="5"/>
</dbReference>
<proteinExistence type="predicted"/>
<feature type="coiled-coil region" evidence="5">
    <location>
        <begin position="363"/>
        <end position="419"/>
    </location>
</feature>
<dbReference type="EMBL" id="JAACJK010000121">
    <property type="protein sequence ID" value="KAF5329178.1"/>
    <property type="molecule type" value="Genomic_DNA"/>
</dbReference>
<evidence type="ECO:0000256" key="5">
    <source>
        <dbReference type="SAM" id="Coils"/>
    </source>
</evidence>
<feature type="coiled-coil region" evidence="5">
    <location>
        <begin position="250"/>
        <end position="319"/>
    </location>
</feature>
<feature type="repeat" description="WD" evidence="4">
    <location>
        <begin position="700"/>
        <end position="741"/>
    </location>
</feature>
<dbReference type="SUPFAM" id="SSF52540">
    <property type="entry name" value="P-loop containing nucleoside triphosphate hydrolases"/>
    <property type="match status" value="1"/>
</dbReference>
<evidence type="ECO:0000259" key="7">
    <source>
        <dbReference type="Pfam" id="PF01926"/>
    </source>
</evidence>
<feature type="repeat" description="WD" evidence="4">
    <location>
        <begin position="574"/>
        <end position="607"/>
    </location>
</feature>
<dbReference type="InterPro" id="IPR015943">
    <property type="entry name" value="WD40/YVTN_repeat-like_dom_sf"/>
</dbReference>
<dbReference type="PRINTS" id="PR00320">
    <property type="entry name" value="GPROTEINBRPT"/>
</dbReference>
<evidence type="ECO:0000313" key="8">
    <source>
        <dbReference type="EMBL" id="KAF5329178.1"/>
    </source>
</evidence>
<dbReference type="SMART" id="SM00320">
    <property type="entry name" value="WD40"/>
    <property type="match status" value="7"/>
</dbReference>
<dbReference type="GO" id="GO:0000209">
    <property type="term" value="P:protein polyubiquitination"/>
    <property type="evidence" value="ECO:0007669"/>
    <property type="project" value="TreeGrafter"/>
</dbReference>
<evidence type="ECO:0000313" key="9">
    <source>
        <dbReference type="Proteomes" id="UP000541558"/>
    </source>
</evidence>
<dbReference type="PROSITE" id="PS50082">
    <property type="entry name" value="WD_REPEATS_2"/>
    <property type="match status" value="7"/>
</dbReference>
<keyword evidence="9" id="KW-1185">Reference proteome</keyword>
<dbReference type="Gene3D" id="3.40.50.300">
    <property type="entry name" value="P-loop containing nucleotide triphosphate hydrolases"/>
    <property type="match status" value="1"/>
</dbReference>
<keyword evidence="2" id="KW-0677">Repeat</keyword>
<dbReference type="CDD" id="cd00882">
    <property type="entry name" value="Ras_like_GTPase"/>
    <property type="match status" value="1"/>
</dbReference>
<feature type="repeat" description="WD" evidence="4">
    <location>
        <begin position="784"/>
        <end position="817"/>
    </location>
</feature>
<name>A0A8H5BTS2_9AGAR</name>
<dbReference type="InterPro" id="IPR020472">
    <property type="entry name" value="WD40_PAC1"/>
</dbReference>
<dbReference type="InterPro" id="IPR036322">
    <property type="entry name" value="WD40_repeat_dom_sf"/>
</dbReference>
<dbReference type="InterPro" id="IPR001680">
    <property type="entry name" value="WD40_rpt"/>
</dbReference>
<dbReference type="PANTHER" id="PTHR15622:SF2">
    <property type="entry name" value="U4_U6 SMALL NUCLEAR RIBONUCLEOPROTEIN PRP4"/>
    <property type="match status" value="1"/>
</dbReference>
<feature type="region of interest" description="Disordered" evidence="6">
    <location>
        <begin position="215"/>
        <end position="238"/>
    </location>
</feature>
<feature type="repeat" description="WD" evidence="4">
    <location>
        <begin position="532"/>
        <end position="564"/>
    </location>
</feature>
<feature type="repeat" description="WD" evidence="4">
    <location>
        <begin position="658"/>
        <end position="689"/>
    </location>
</feature>
<organism evidence="8 9">
    <name type="scientific">Ephemerocybe angulata</name>
    <dbReference type="NCBI Taxonomy" id="980116"/>
    <lineage>
        <taxon>Eukaryota</taxon>
        <taxon>Fungi</taxon>
        <taxon>Dikarya</taxon>
        <taxon>Basidiomycota</taxon>
        <taxon>Agaricomycotina</taxon>
        <taxon>Agaricomycetes</taxon>
        <taxon>Agaricomycetidae</taxon>
        <taxon>Agaricales</taxon>
        <taxon>Agaricineae</taxon>
        <taxon>Psathyrellaceae</taxon>
        <taxon>Ephemerocybe</taxon>
    </lineage>
</organism>
<evidence type="ECO:0000256" key="1">
    <source>
        <dbReference type="ARBA" id="ARBA00022574"/>
    </source>
</evidence>
<dbReference type="OrthoDB" id="3100778at2759"/>
<gene>
    <name evidence="8" type="ORF">D9611_013186</name>
</gene>
<evidence type="ECO:0000256" key="6">
    <source>
        <dbReference type="SAM" id="MobiDB-lite"/>
    </source>
</evidence>
<dbReference type="GO" id="GO:0005525">
    <property type="term" value="F:GTP binding"/>
    <property type="evidence" value="ECO:0007669"/>
    <property type="project" value="InterPro"/>
</dbReference>
<dbReference type="InterPro" id="IPR027417">
    <property type="entry name" value="P-loop_NTPase"/>
</dbReference>
<dbReference type="Gene3D" id="2.130.10.10">
    <property type="entry name" value="YVTN repeat-like/Quinoprotein amine dehydrogenase"/>
    <property type="match status" value="3"/>
</dbReference>
<evidence type="ECO:0000256" key="4">
    <source>
        <dbReference type="PROSITE-ProRule" id="PRU00221"/>
    </source>
</evidence>
<comment type="caution">
    <text evidence="8">The sequence shown here is derived from an EMBL/GenBank/DDBJ whole genome shotgun (WGS) entry which is preliminary data.</text>
</comment>
<accession>A0A8H5BTS2</accession>
<feature type="repeat" description="WD" evidence="4">
    <location>
        <begin position="616"/>
        <end position="657"/>
    </location>
</feature>